<keyword evidence="15" id="KW-1185">Reference proteome</keyword>
<evidence type="ECO:0000256" key="11">
    <source>
        <dbReference type="ARBA" id="ARBA00023098"/>
    </source>
</evidence>
<accession>A0ABY9Y4U8</accession>
<organism evidence="14 15">
    <name type="scientific">Thalassobellus suaedae</name>
    <dbReference type="NCBI Taxonomy" id="3074124"/>
    <lineage>
        <taxon>Bacteria</taxon>
        <taxon>Pseudomonadati</taxon>
        <taxon>Bacteroidota</taxon>
        <taxon>Flavobacteriia</taxon>
        <taxon>Flavobacteriales</taxon>
        <taxon>Flavobacteriaceae</taxon>
        <taxon>Thalassobellus</taxon>
    </lineage>
</organism>
<dbReference type="NCBIfam" id="TIGR00682">
    <property type="entry name" value="lpxK"/>
    <property type="match status" value="1"/>
</dbReference>
<dbReference type="Proteomes" id="UP001303407">
    <property type="component" value="Chromosome"/>
</dbReference>
<keyword evidence="9 13" id="KW-0418">Kinase</keyword>
<evidence type="ECO:0000256" key="6">
    <source>
        <dbReference type="ARBA" id="ARBA00022556"/>
    </source>
</evidence>
<keyword evidence="11 13" id="KW-0443">Lipid metabolism</keyword>
<protein>
    <recommendedName>
        <fullName evidence="4 13">Tetraacyldisaccharide 4'-kinase</fullName>
        <ecNumber evidence="3 13">2.7.1.130</ecNumber>
    </recommendedName>
    <alternativeName>
        <fullName evidence="12 13">Lipid A 4'-kinase</fullName>
    </alternativeName>
</protein>
<evidence type="ECO:0000256" key="7">
    <source>
        <dbReference type="ARBA" id="ARBA00022679"/>
    </source>
</evidence>
<dbReference type="InterPro" id="IPR027417">
    <property type="entry name" value="P-loop_NTPase"/>
</dbReference>
<comment type="catalytic activity">
    <reaction evidence="13">
        <text>a lipid A disaccharide + ATP = a lipid IVA + ADP + H(+)</text>
        <dbReference type="Rhea" id="RHEA:67840"/>
        <dbReference type="ChEBI" id="CHEBI:15378"/>
        <dbReference type="ChEBI" id="CHEBI:30616"/>
        <dbReference type="ChEBI" id="CHEBI:176343"/>
        <dbReference type="ChEBI" id="CHEBI:176425"/>
        <dbReference type="ChEBI" id="CHEBI:456216"/>
        <dbReference type="EC" id="2.7.1.130"/>
    </reaction>
</comment>
<name>A0ABY9Y4U8_9FLAO</name>
<feature type="binding site" evidence="13">
    <location>
        <begin position="47"/>
        <end position="54"/>
    </location>
    <ligand>
        <name>ATP</name>
        <dbReference type="ChEBI" id="CHEBI:30616"/>
    </ligand>
</feature>
<evidence type="ECO:0000256" key="1">
    <source>
        <dbReference type="ARBA" id="ARBA00002274"/>
    </source>
</evidence>
<evidence type="ECO:0000313" key="15">
    <source>
        <dbReference type="Proteomes" id="UP001303407"/>
    </source>
</evidence>
<dbReference type="GO" id="GO:0009029">
    <property type="term" value="F:lipid-A 4'-kinase activity"/>
    <property type="evidence" value="ECO:0007669"/>
    <property type="project" value="UniProtKB-EC"/>
</dbReference>
<comment type="similarity">
    <text evidence="13">Belongs to the LpxK family.</text>
</comment>
<evidence type="ECO:0000256" key="3">
    <source>
        <dbReference type="ARBA" id="ARBA00012071"/>
    </source>
</evidence>
<keyword evidence="10 13" id="KW-0067">ATP-binding</keyword>
<evidence type="ECO:0000256" key="2">
    <source>
        <dbReference type="ARBA" id="ARBA00004870"/>
    </source>
</evidence>
<evidence type="ECO:0000256" key="5">
    <source>
        <dbReference type="ARBA" id="ARBA00022516"/>
    </source>
</evidence>
<keyword evidence="8 13" id="KW-0547">Nucleotide-binding</keyword>
<dbReference type="SUPFAM" id="SSF52540">
    <property type="entry name" value="P-loop containing nucleoside triphosphate hydrolases"/>
    <property type="match status" value="1"/>
</dbReference>
<evidence type="ECO:0000256" key="13">
    <source>
        <dbReference type="HAMAP-Rule" id="MF_00409"/>
    </source>
</evidence>
<sequence length="333" mass="37794">MKLIRKISFPVMPIYYAISSLRNKLYDLGLKKSTSYNMPVICVGNLSVGGTGKTPMIEYLITLLKADYKVATLSRGYKRKTKGFQLANEFSTAESIGDEPFQFYNKFKQAVLVAVDSDRRNGIEMLQKQNNPEVILLDDAFQHRKVKAGFNILLTTYANPYFKDVVLPSGNLREPRAGAKRANIIVVTKCPKELAENEKNKIIELISPMAHQHVFFSSIGYANEVVSLETKIKIDDLSNFTLVTGIANASPLVHFLNDKNLNFEHLNFKDHHEFSQEDIAVLNKKACIVTTEKDFMRLKQYESLKAKLFYLPITTVIDNNMEFNTLIKTFANS</sequence>
<dbReference type="RefSeq" id="WP_415863266.1">
    <property type="nucleotide sequence ID" value="NZ_CP134536.1"/>
</dbReference>
<evidence type="ECO:0000256" key="9">
    <source>
        <dbReference type="ARBA" id="ARBA00022777"/>
    </source>
</evidence>
<proteinExistence type="inferred from homology"/>
<keyword evidence="6 13" id="KW-0441">Lipid A biosynthesis</keyword>
<dbReference type="EC" id="2.7.1.130" evidence="3 13"/>
<dbReference type="PANTHER" id="PTHR42724">
    <property type="entry name" value="TETRAACYLDISACCHARIDE 4'-KINASE"/>
    <property type="match status" value="1"/>
</dbReference>
<dbReference type="EMBL" id="CP134536">
    <property type="protein sequence ID" value="WNH13288.1"/>
    <property type="molecule type" value="Genomic_DNA"/>
</dbReference>
<keyword evidence="7 13" id="KW-0808">Transferase</keyword>
<dbReference type="InterPro" id="IPR003758">
    <property type="entry name" value="LpxK"/>
</dbReference>
<evidence type="ECO:0000256" key="4">
    <source>
        <dbReference type="ARBA" id="ARBA00016436"/>
    </source>
</evidence>
<evidence type="ECO:0000256" key="8">
    <source>
        <dbReference type="ARBA" id="ARBA00022741"/>
    </source>
</evidence>
<dbReference type="PANTHER" id="PTHR42724:SF1">
    <property type="entry name" value="TETRAACYLDISACCHARIDE 4'-KINASE, MITOCHONDRIAL-RELATED"/>
    <property type="match status" value="1"/>
</dbReference>
<keyword evidence="5 13" id="KW-0444">Lipid biosynthesis</keyword>
<evidence type="ECO:0000313" key="14">
    <source>
        <dbReference type="EMBL" id="WNH13288.1"/>
    </source>
</evidence>
<evidence type="ECO:0000256" key="10">
    <source>
        <dbReference type="ARBA" id="ARBA00022840"/>
    </source>
</evidence>
<gene>
    <name evidence="13 14" type="primary">lpxK</name>
    <name evidence="14" type="ORF">RHP49_03295</name>
</gene>
<reference evidence="14 15" key="1">
    <citation type="submission" date="2023-09" db="EMBL/GenBank/DDBJ databases">
        <title>Thalassobella suaedae gen. nov., sp. nov., a marine bacterium of the family Flavobacteriaceae isolated from a halophyte Suaeda japonica.</title>
        <authorList>
            <person name="Lee S.Y."/>
            <person name="Hwang C.Y."/>
        </authorList>
    </citation>
    <scope>NUCLEOTIDE SEQUENCE [LARGE SCALE GENOMIC DNA]</scope>
    <source>
        <strain evidence="14 15">HL-DH10</strain>
    </source>
</reference>
<comment type="pathway">
    <text evidence="2 13">Glycolipid biosynthesis; lipid IV(A) biosynthesis; lipid IV(A) from (3R)-3-hydroxytetradecanoyl-[acyl-carrier-protein] and UDP-N-acetyl-alpha-D-glucosamine: step 6/6.</text>
</comment>
<evidence type="ECO:0000256" key="12">
    <source>
        <dbReference type="ARBA" id="ARBA00029757"/>
    </source>
</evidence>
<dbReference type="HAMAP" id="MF_00409">
    <property type="entry name" value="LpxK"/>
    <property type="match status" value="1"/>
</dbReference>
<dbReference type="Pfam" id="PF02606">
    <property type="entry name" value="LpxK"/>
    <property type="match status" value="1"/>
</dbReference>
<comment type="function">
    <text evidence="1 13">Transfers the gamma-phosphate of ATP to the 4'-position of a tetraacyldisaccharide 1-phosphate intermediate (termed DS-1-P) to form tetraacyldisaccharide 1,4'-bis-phosphate (lipid IVA).</text>
</comment>